<dbReference type="Gene3D" id="3.40.50.300">
    <property type="entry name" value="P-loop containing nucleotide triphosphate hydrolases"/>
    <property type="match status" value="1"/>
</dbReference>
<dbReference type="EMBL" id="BPPX01000056">
    <property type="protein sequence ID" value="GJC90554.1"/>
    <property type="molecule type" value="Genomic_DNA"/>
</dbReference>
<reference evidence="2 3" key="1">
    <citation type="submission" date="2021-07" db="EMBL/GenBank/DDBJ databases">
        <title>Genome data of Colletotrichum spaethianum.</title>
        <authorList>
            <person name="Utami Y.D."/>
            <person name="Hiruma K."/>
        </authorList>
    </citation>
    <scope>NUCLEOTIDE SEQUENCE [LARGE SCALE GENOMIC DNA]</scope>
    <source>
        <strain evidence="2 3">MAFF 242679</strain>
    </source>
</reference>
<evidence type="ECO:0000256" key="1">
    <source>
        <dbReference type="SAM" id="MobiDB-lite"/>
    </source>
</evidence>
<keyword evidence="3" id="KW-1185">Reference proteome</keyword>
<feature type="region of interest" description="Disordered" evidence="1">
    <location>
        <begin position="95"/>
        <end position="150"/>
    </location>
</feature>
<feature type="compositionally biased region" description="Acidic residues" evidence="1">
    <location>
        <begin position="120"/>
        <end position="129"/>
    </location>
</feature>
<dbReference type="SUPFAM" id="SSF52540">
    <property type="entry name" value="P-loop containing nucleoside triphosphate hydrolases"/>
    <property type="match status" value="1"/>
</dbReference>
<proteinExistence type="predicted"/>
<organism evidence="2 3">
    <name type="scientific">Colletotrichum liriopes</name>
    <dbReference type="NCBI Taxonomy" id="708192"/>
    <lineage>
        <taxon>Eukaryota</taxon>
        <taxon>Fungi</taxon>
        <taxon>Dikarya</taxon>
        <taxon>Ascomycota</taxon>
        <taxon>Pezizomycotina</taxon>
        <taxon>Sordariomycetes</taxon>
        <taxon>Hypocreomycetidae</taxon>
        <taxon>Glomerellales</taxon>
        <taxon>Glomerellaceae</taxon>
        <taxon>Colletotrichum</taxon>
        <taxon>Colletotrichum spaethianum species complex</taxon>
    </lineage>
</organism>
<dbReference type="AlphaFoldDB" id="A0AA37H047"/>
<dbReference type="Proteomes" id="UP001055172">
    <property type="component" value="Unassembled WGS sequence"/>
</dbReference>
<sequence length="150" mass="15840">MAATTGLRLGVDVRGVVAVIHAEAPYGLVDFAQQTGRGGRDEGETVDSVIFRDGERRAQRDPFAADVNQLDQQGMQALMETEGCRRAVLGASWTETPGTAASSGPRHAATARGWKKTGDGDDTEGEEADVVVSRAAQDTKARQALSKGLQ</sequence>
<evidence type="ECO:0008006" key="4">
    <source>
        <dbReference type="Google" id="ProtNLM"/>
    </source>
</evidence>
<evidence type="ECO:0000313" key="2">
    <source>
        <dbReference type="EMBL" id="GJC90554.1"/>
    </source>
</evidence>
<protein>
    <recommendedName>
        <fullName evidence="4">Helicase C-terminal domain-containing protein</fullName>
    </recommendedName>
</protein>
<dbReference type="InterPro" id="IPR027417">
    <property type="entry name" value="P-loop_NTPase"/>
</dbReference>
<name>A0AA37H047_9PEZI</name>
<gene>
    <name evidence="2" type="ORF">ColLi_13392</name>
</gene>
<accession>A0AA37H047</accession>
<evidence type="ECO:0000313" key="3">
    <source>
        <dbReference type="Proteomes" id="UP001055172"/>
    </source>
</evidence>
<comment type="caution">
    <text evidence="2">The sequence shown here is derived from an EMBL/GenBank/DDBJ whole genome shotgun (WGS) entry which is preliminary data.</text>
</comment>